<keyword evidence="14" id="KW-1185">Reference proteome</keyword>
<dbReference type="NCBIfam" id="NF000840">
    <property type="entry name" value="PRK00071.1-3"/>
    <property type="match status" value="1"/>
</dbReference>
<dbReference type="EC" id="2.7.7.18" evidence="11"/>
<dbReference type="SUPFAM" id="SSF52374">
    <property type="entry name" value="Nucleotidylyl transferase"/>
    <property type="match status" value="1"/>
</dbReference>
<comment type="function">
    <text evidence="1 11">Catalyzes the reversible adenylation of nicotinate mononucleotide (NaMN) to nicotinic acid adenine dinucleotide (NaAD).</text>
</comment>
<keyword evidence="4 11" id="KW-0662">Pyridine nucleotide biosynthesis</keyword>
<dbReference type="NCBIfam" id="TIGR00482">
    <property type="entry name" value="nicotinate (nicotinamide) nucleotide adenylyltransferase"/>
    <property type="match status" value="1"/>
</dbReference>
<evidence type="ECO:0000313" key="14">
    <source>
        <dbReference type="Proteomes" id="UP001461341"/>
    </source>
</evidence>
<evidence type="ECO:0000256" key="9">
    <source>
        <dbReference type="ARBA" id="ARBA00023027"/>
    </source>
</evidence>
<dbReference type="InterPro" id="IPR004821">
    <property type="entry name" value="Cyt_trans-like"/>
</dbReference>
<evidence type="ECO:0000256" key="2">
    <source>
        <dbReference type="ARBA" id="ARBA00005019"/>
    </source>
</evidence>
<protein>
    <recommendedName>
        <fullName evidence="11">Probable nicotinate-nucleotide adenylyltransferase</fullName>
        <ecNumber evidence="11">2.7.7.18</ecNumber>
    </recommendedName>
    <alternativeName>
        <fullName evidence="11">Deamido-NAD(+) diphosphorylase</fullName>
    </alternativeName>
    <alternativeName>
        <fullName evidence="11">Deamido-NAD(+) pyrophosphorylase</fullName>
    </alternativeName>
    <alternativeName>
        <fullName evidence="11">Nicotinate mononucleotide adenylyltransferase</fullName>
        <shortName evidence="11">NaMN adenylyltransferase</shortName>
    </alternativeName>
</protein>
<dbReference type="EMBL" id="CP121689">
    <property type="protein sequence ID" value="WZL76924.1"/>
    <property type="molecule type" value="Genomic_DNA"/>
</dbReference>
<organism evidence="13 14">
    <name type="scientific">Thermatribacter velox</name>
    <dbReference type="NCBI Taxonomy" id="3039681"/>
    <lineage>
        <taxon>Bacteria</taxon>
        <taxon>Pseudomonadati</taxon>
        <taxon>Atribacterota</taxon>
        <taxon>Atribacteria</taxon>
        <taxon>Atribacterales</taxon>
        <taxon>Thermatribacteraceae</taxon>
        <taxon>Thermatribacter</taxon>
    </lineage>
</organism>
<dbReference type="Proteomes" id="UP001461341">
    <property type="component" value="Chromosome"/>
</dbReference>
<comment type="similarity">
    <text evidence="3 11">Belongs to the NadD family.</text>
</comment>
<dbReference type="Gene3D" id="3.40.50.620">
    <property type="entry name" value="HUPs"/>
    <property type="match status" value="1"/>
</dbReference>
<dbReference type="InterPro" id="IPR014729">
    <property type="entry name" value="Rossmann-like_a/b/a_fold"/>
</dbReference>
<keyword evidence="8 11" id="KW-0067">ATP-binding</keyword>
<keyword evidence="5 11" id="KW-0808">Transferase</keyword>
<keyword evidence="9 11" id="KW-0520">NAD</keyword>
<comment type="catalytic activity">
    <reaction evidence="10 11">
        <text>nicotinate beta-D-ribonucleotide + ATP + H(+) = deamido-NAD(+) + diphosphate</text>
        <dbReference type="Rhea" id="RHEA:22860"/>
        <dbReference type="ChEBI" id="CHEBI:15378"/>
        <dbReference type="ChEBI" id="CHEBI:30616"/>
        <dbReference type="ChEBI" id="CHEBI:33019"/>
        <dbReference type="ChEBI" id="CHEBI:57502"/>
        <dbReference type="ChEBI" id="CHEBI:58437"/>
        <dbReference type="EC" id="2.7.7.18"/>
    </reaction>
</comment>
<dbReference type="Pfam" id="PF01467">
    <property type="entry name" value="CTP_transf_like"/>
    <property type="match status" value="1"/>
</dbReference>
<evidence type="ECO:0000256" key="6">
    <source>
        <dbReference type="ARBA" id="ARBA00022695"/>
    </source>
</evidence>
<sequence length="199" mass="22986">MEFLARKGIMGGTFDPIHYGHLVTAEEVRDYFNLDEVVFVPSGRPPHKVGQKITDPEHRYLMVVLATVTNPYFSVSRVEIERPGPSYSIDTVRYFRKLWGEETEIFFITGADAFAQISTWNNPQELLTMCTFVAASRPGYKLNIDRNFRDNVRVIEVSALAISSSEIRRRVRRGESIKYLLPEAVEHYIYKTGLYRDEI</sequence>
<evidence type="ECO:0000256" key="3">
    <source>
        <dbReference type="ARBA" id="ARBA00009014"/>
    </source>
</evidence>
<dbReference type="PANTHER" id="PTHR39321">
    <property type="entry name" value="NICOTINATE-NUCLEOTIDE ADENYLYLTRANSFERASE-RELATED"/>
    <property type="match status" value="1"/>
</dbReference>
<evidence type="ECO:0000256" key="4">
    <source>
        <dbReference type="ARBA" id="ARBA00022642"/>
    </source>
</evidence>
<name>A0ABZ2YG99_9BACT</name>
<evidence type="ECO:0000313" key="13">
    <source>
        <dbReference type="EMBL" id="WZL76924.1"/>
    </source>
</evidence>
<dbReference type="InterPro" id="IPR005248">
    <property type="entry name" value="NadD/NMNAT"/>
</dbReference>
<dbReference type="PANTHER" id="PTHR39321:SF3">
    <property type="entry name" value="PHOSPHOPANTETHEINE ADENYLYLTRANSFERASE"/>
    <property type="match status" value="1"/>
</dbReference>
<accession>A0ABZ2YG99</accession>
<evidence type="ECO:0000259" key="12">
    <source>
        <dbReference type="Pfam" id="PF01467"/>
    </source>
</evidence>
<dbReference type="CDD" id="cd02165">
    <property type="entry name" value="NMNAT"/>
    <property type="match status" value="1"/>
</dbReference>
<proteinExistence type="inferred from homology"/>
<evidence type="ECO:0000256" key="10">
    <source>
        <dbReference type="ARBA" id="ARBA00048721"/>
    </source>
</evidence>
<evidence type="ECO:0000256" key="1">
    <source>
        <dbReference type="ARBA" id="ARBA00002324"/>
    </source>
</evidence>
<evidence type="ECO:0000256" key="7">
    <source>
        <dbReference type="ARBA" id="ARBA00022741"/>
    </source>
</evidence>
<comment type="pathway">
    <text evidence="2 11">Cofactor biosynthesis; NAD(+) biosynthesis; deamido-NAD(+) from nicotinate D-ribonucleotide: step 1/1.</text>
</comment>
<dbReference type="RefSeq" id="WP_369019089.1">
    <property type="nucleotide sequence ID" value="NZ_CP121689.1"/>
</dbReference>
<evidence type="ECO:0000256" key="5">
    <source>
        <dbReference type="ARBA" id="ARBA00022679"/>
    </source>
</evidence>
<feature type="domain" description="Cytidyltransferase-like" evidence="12">
    <location>
        <begin position="9"/>
        <end position="170"/>
    </location>
</feature>
<dbReference type="GO" id="GO:0004515">
    <property type="term" value="F:nicotinate-nucleotide adenylyltransferase activity"/>
    <property type="evidence" value="ECO:0007669"/>
    <property type="project" value="UniProtKB-EC"/>
</dbReference>
<keyword evidence="6 11" id="KW-0548">Nucleotidyltransferase</keyword>
<evidence type="ECO:0000256" key="11">
    <source>
        <dbReference type="HAMAP-Rule" id="MF_00244"/>
    </source>
</evidence>
<reference evidence="13 14" key="1">
    <citation type="submission" date="2023-03" db="EMBL/GenBank/DDBJ databases">
        <title>Novel Species.</title>
        <authorList>
            <person name="Ma S."/>
        </authorList>
    </citation>
    <scope>NUCLEOTIDE SEQUENCE [LARGE SCALE GENOMIC DNA]</scope>
    <source>
        <strain evidence="13 14">B11</strain>
    </source>
</reference>
<dbReference type="NCBIfam" id="TIGR00125">
    <property type="entry name" value="cyt_tran_rel"/>
    <property type="match status" value="1"/>
</dbReference>
<keyword evidence="7 11" id="KW-0547">Nucleotide-binding</keyword>
<gene>
    <name evidence="11 13" type="primary">nadD</name>
    <name evidence="13" type="ORF">QBE54_04130</name>
</gene>
<evidence type="ECO:0000256" key="8">
    <source>
        <dbReference type="ARBA" id="ARBA00022840"/>
    </source>
</evidence>
<dbReference type="HAMAP" id="MF_00244">
    <property type="entry name" value="NaMN_adenylyltr"/>
    <property type="match status" value="1"/>
</dbReference>